<evidence type="ECO:0000256" key="1">
    <source>
        <dbReference type="SAM" id="Phobius"/>
    </source>
</evidence>
<feature type="transmembrane region" description="Helical" evidence="1">
    <location>
        <begin position="50"/>
        <end position="69"/>
    </location>
</feature>
<sequence>MKLFHHTHHFFGHVHQKKVRHRVAVLVASYLFLIGMTSAIGIYFGMDGFAVFPLVILFILVGLITHIAIDHY</sequence>
<keyword evidence="1" id="KW-0472">Membrane</keyword>
<evidence type="ECO:0000313" key="3">
    <source>
        <dbReference type="Proteomes" id="UP000229362"/>
    </source>
</evidence>
<dbReference type="AlphaFoldDB" id="A0A2M6VZT4"/>
<dbReference type="EMBL" id="PFBZ01000224">
    <property type="protein sequence ID" value="PIT86059.1"/>
    <property type="molecule type" value="Genomic_DNA"/>
</dbReference>
<gene>
    <name evidence="2" type="ORF">COU33_05235</name>
</gene>
<keyword evidence="1" id="KW-0812">Transmembrane</keyword>
<keyword evidence="1" id="KW-1133">Transmembrane helix</keyword>
<comment type="caution">
    <text evidence="2">The sequence shown here is derived from an EMBL/GenBank/DDBJ whole genome shotgun (WGS) entry which is preliminary data.</text>
</comment>
<protein>
    <submittedName>
        <fullName evidence="2">Uncharacterized protein</fullName>
    </submittedName>
</protein>
<organism evidence="2 3">
    <name type="scientific">Candidatus Magasanikbacteria bacterium CG10_big_fil_rev_8_21_14_0_10_43_6</name>
    <dbReference type="NCBI Taxonomy" id="1974650"/>
    <lineage>
        <taxon>Bacteria</taxon>
        <taxon>Candidatus Magasanikiibacteriota</taxon>
    </lineage>
</organism>
<evidence type="ECO:0000313" key="2">
    <source>
        <dbReference type="EMBL" id="PIT86059.1"/>
    </source>
</evidence>
<accession>A0A2M6VZT4</accession>
<feature type="transmembrane region" description="Helical" evidence="1">
    <location>
        <begin position="23"/>
        <end position="44"/>
    </location>
</feature>
<dbReference type="Proteomes" id="UP000229362">
    <property type="component" value="Unassembled WGS sequence"/>
</dbReference>
<reference evidence="3" key="1">
    <citation type="submission" date="2017-09" db="EMBL/GenBank/DDBJ databases">
        <title>Depth-based differentiation of microbial function through sediment-hosted aquifers and enrichment of novel symbionts in the deep terrestrial subsurface.</title>
        <authorList>
            <person name="Probst A.J."/>
            <person name="Ladd B."/>
            <person name="Jarett J.K."/>
            <person name="Geller-Mcgrath D.E."/>
            <person name="Sieber C.M.K."/>
            <person name="Emerson J.B."/>
            <person name="Anantharaman K."/>
            <person name="Thomas B.C."/>
            <person name="Malmstrom R."/>
            <person name="Stieglmeier M."/>
            <person name="Klingl A."/>
            <person name="Woyke T."/>
            <person name="Ryan C.M."/>
            <person name="Banfield J.F."/>
        </authorList>
    </citation>
    <scope>NUCLEOTIDE SEQUENCE [LARGE SCALE GENOMIC DNA]</scope>
</reference>
<name>A0A2M6VZT4_9BACT</name>
<proteinExistence type="predicted"/>